<reference evidence="2 3" key="1">
    <citation type="submission" date="2020-08" db="EMBL/GenBank/DDBJ databases">
        <title>Genomic Encyclopedia of Type Strains, Phase IV (KMG-V): Genome sequencing to study the core and pangenomes of soil and plant-associated prokaryotes.</title>
        <authorList>
            <person name="Whitman W."/>
        </authorList>
    </citation>
    <scope>NUCLEOTIDE SEQUENCE [LARGE SCALE GENOMIC DNA]</scope>
    <source>
        <strain evidence="2 3">SEMIA 4084</strain>
    </source>
</reference>
<name>A0A7W8UCR1_9HYPH</name>
<gene>
    <name evidence="2" type="ORF">GGD55_003554</name>
</gene>
<evidence type="ECO:0000313" key="3">
    <source>
        <dbReference type="Proteomes" id="UP000585507"/>
    </source>
</evidence>
<dbReference type="AlphaFoldDB" id="A0A7W8UCR1"/>
<sequence length="99" mass="11325">MRTVVPIKLTKVYIGYKSDSSVYTLLDRDPAFQKLFFKVGGNVLCFEDELVAYVAEKRETARAYDVPEPEPVKRGRGRPRKPPADVLVDRRPPEQITET</sequence>
<comment type="caution">
    <text evidence="2">The sequence shown here is derived from an EMBL/GenBank/DDBJ whole genome shotgun (WGS) entry which is preliminary data.</text>
</comment>
<dbReference type="EMBL" id="JACHBK010000007">
    <property type="protein sequence ID" value="MBB5536843.1"/>
    <property type="molecule type" value="Genomic_DNA"/>
</dbReference>
<dbReference type="Proteomes" id="UP000585507">
    <property type="component" value="Unassembled WGS sequence"/>
</dbReference>
<keyword evidence="3" id="KW-1185">Reference proteome</keyword>
<protein>
    <submittedName>
        <fullName evidence="2">Uncharacterized protein</fullName>
    </submittedName>
</protein>
<evidence type="ECO:0000313" key="2">
    <source>
        <dbReference type="EMBL" id="MBB5536843.1"/>
    </source>
</evidence>
<evidence type="ECO:0000256" key="1">
    <source>
        <dbReference type="SAM" id="MobiDB-lite"/>
    </source>
</evidence>
<dbReference type="RefSeq" id="WP_018328381.1">
    <property type="nucleotide sequence ID" value="NZ_JACHBK010000007.1"/>
</dbReference>
<feature type="region of interest" description="Disordered" evidence="1">
    <location>
        <begin position="64"/>
        <end position="99"/>
    </location>
</feature>
<proteinExistence type="predicted"/>
<organism evidence="2 3">
    <name type="scientific">Rhizobium giardinii</name>
    <dbReference type="NCBI Taxonomy" id="56731"/>
    <lineage>
        <taxon>Bacteria</taxon>
        <taxon>Pseudomonadati</taxon>
        <taxon>Pseudomonadota</taxon>
        <taxon>Alphaproteobacteria</taxon>
        <taxon>Hyphomicrobiales</taxon>
        <taxon>Rhizobiaceae</taxon>
        <taxon>Rhizobium/Agrobacterium group</taxon>
        <taxon>Rhizobium</taxon>
    </lineage>
</organism>
<accession>A0A7W8UCR1</accession>